<dbReference type="Proteomes" id="UP001353858">
    <property type="component" value="Unassembled WGS sequence"/>
</dbReference>
<gene>
    <name evidence="1" type="ORF">RN001_004952</name>
</gene>
<reference evidence="2" key="1">
    <citation type="submission" date="2023-01" db="EMBL/GenBank/DDBJ databases">
        <title>Key to firefly adult light organ development and bioluminescence: homeobox transcription factors regulate luciferase expression and transportation to peroxisome.</title>
        <authorList>
            <person name="Fu X."/>
        </authorList>
    </citation>
    <scope>NUCLEOTIDE SEQUENCE [LARGE SCALE GENOMIC DNA]</scope>
</reference>
<sequence length="371" mass="42180">MVSKQEMKSCKCLKIIRITRKRPQRTPNKLFKESCQRSKQRHVKPFVSIKSGKRTTAQVVKLAIQSSPNRLKKMKLVHDTSSSAVIRPYSPEESLAKNRGANIYPSYHVIAEAKRKCYPANNKITEDEVVGPLLDLNVSENCNTIKVYYKWSLDGSGGHNIYKQNFANNLEYANSNIILCTIVPLEMCESNDTNTKINWKNTTPSSTSTKEIKFKHIPICTMLDGKTINVLTDTLSSQACNVLCDEDTLKFGISILHAHLRCYEYLLHITYKLELQQWQARGENAKEKVKERKSKIATFFYKEMSLVLDQPKQGGGNSNNGNTAQFFLKNLSLVSQITEIDKALKERFANIFSIISCGHYVKKNNSRSIVL</sequence>
<accession>A0AAN7PC85</accession>
<organism evidence="1 2">
    <name type="scientific">Aquatica leii</name>
    <dbReference type="NCBI Taxonomy" id="1421715"/>
    <lineage>
        <taxon>Eukaryota</taxon>
        <taxon>Metazoa</taxon>
        <taxon>Ecdysozoa</taxon>
        <taxon>Arthropoda</taxon>
        <taxon>Hexapoda</taxon>
        <taxon>Insecta</taxon>
        <taxon>Pterygota</taxon>
        <taxon>Neoptera</taxon>
        <taxon>Endopterygota</taxon>
        <taxon>Coleoptera</taxon>
        <taxon>Polyphaga</taxon>
        <taxon>Elateriformia</taxon>
        <taxon>Elateroidea</taxon>
        <taxon>Lampyridae</taxon>
        <taxon>Luciolinae</taxon>
        <taxon>Aquatica</taxon>
    </lineage>
</organism>
<evidence type="ECO:0000313" key="1">
    <source>
        <dbReference type="EMBL" id="KAK4881633.1"/>
    </source>
</evidence>
<dbReference type="AlphaFoldDB" id="A0AAN7PC85"/>
<evidence type="ECO:0000313" key="2">
    <source>
        <dbReference type="Proteomes" id="UP001353858"/>
    </source>
</evidence>
<proteinExistence type="predicted"/>
<name>A0AAN7PC85_9COLE</name>
<protein>
    <submittedName>
        <fullName evidence="1">Uncharacterized protein</fullName>
    </submittedName>
</protein>
<keyword evidence="2" id="KW-1185">Reference proteome</keyword>
<dbReference type="EMBL" id="JARPUR010000002">
    <property type="protein sequence ID" value="KAK4881633.1"/>
    <property type="molecule type" value="Genomic_DNA"/>
</dbReference>
<comment type="caution">
    <text evidence="1">The sequence shown here is derived from an EMBL/GenBank/DDBJ whole genome shotgun (WGS) entry which is preliminary data.</text>
</comment>